<gene>
    <name evidence="2" type="ORF">PO878_16705</name>
</gene>
<keyword evidence="1" id="KW-0472">Membrane</keyword>
<accession>A0AAF0BUJ5</accession>
<dbReference type="KEGG" id="ima:PO878_16705"/>
<dbReference type="AlphaFoldDB" id="A0AAF0BUJ5"/>
<dbReference type="EMBL" id="CP116942">
    <property type="protein sequence ID" value="WCO66143.1"/>
    <property type="molecule type" value="Genomic_DNA"/>
</dbReference>
<feature type="transmembrane region" description="Helical" evidence="1">
    <location>
        <begin position="65"/>
        <end position="86"/>
    </location>
</feature>
<keyword evidence="1" id="KW-1133">Transmembrane helix</keyword>
<name>A0AAF0BUJ5_9ACTN</name>
<protein>
    <submittedName>
        <fullName evidence="2">Uncharacterized protein</fullName>
    </submittedName>
</protein>
<evidence type="ECO:0000256" key="1">
    <source>
        <dbReference type="SAM" id="Phobius"/>
    </source>
</evidence>
<keyword evidence="3" id="KW-1185">Reference proteome</keyword>
<evidence type="ECO:0000313" key="3">
    <source>
        <dbReference type="Proteomes" id="UP001216390"/>
    </source>
</evidence>
<dbReference type="Proteomes" id="UP001216390">
    <property type="component" value="Chromosome"/>
</dbReference>
<reference evidence="2" key="1">
    <citation type="submission" date="2023-01" db="EMBL/GenBank/DDBJ databases">
        <title>The diversity of Class Acidimicrobiia in South China Sea sediment environments and the proposal of Iamia marina sp. nov., a novel species of the genus Iamia.</title>
        <authorList>
            <person name="He Y."/>
            <person name="Tian X."/>
        </authorList>
    </citation>
    <scope>NUCLEOTIDE SEQUENCE</scope>
    <source>
        <strain evidence="2">DSM 19957</strain>
    </source>
</reference>
<dbReference type="RefSeq" id="WP_272735667.1">
    <property type="nucleotide sequence ID" value="NZ_CP116942.1"/>
</dbReference>
<organism evidence="2 3">
    <name type="scientific">Iamia majanohamensis</name>
    <dbReference type="NCBI Taxonomy" id="467976"/>
    <lineage>
        <taxon>Bacteria</taxon>
        <taxon>Bacillati</taxon>
        <taxon>Actinomycetota</taxon>
        <taxon>Acidimicrobiia</taxon>
        <taxon>Acidimicrobiales</taxon>
        <taxon>Iamiaceae</taxon>
        <taxon>Iamia</taxon>
    </lineage>
</organism>
<keyword evidence="1" id="KW-0812">Transmembrane</keyword>
<evidence type="ECO:0000313" key="2">
    <source>
        <dbReference type="EMBL" id="WCO66143.1"/>
    </source>
</evidence>
<proteinExistence type="predicted"/>
<feature type="transmembrane region" description="Helical" evidence="1">
    <location>
        <begin position="31"/>
        <end position="53"/>
    </location>
</feature>
<sequence>MLQNPDRVEQFTEEIAEMRLPDAASSRDRTLLRVGVALMVVGAVVGIVAYFIGHGTTNPLQQRDAIVMAIIGLTLAVIGGALFVRYSMAQFLRFWMARLSWEQTSQTDRVVEAIRDRP</sequence>